<reference evidence="2 3" key="1">
    <citation type="submission" date="2016-10" db="EMBL/GenBank/DDBJ databases">
        <authorList>
            <person name="Varghese N."/>
            <person name="Submissions S."/>
        </authorList>
    </citation>
    <scope>NUCLEOTIDE SEQUENCE [LARGE SCALE GENOMIC DNA]</scope>
    <source>
        <strain evidence="2 3">DSM 9169</strain>
    </source>
</reference>
<keyword evidence="3" id="KW-1185">Reference proteome</keyword>
<accession>A0ABY0VC73</accession>
<proteinExistence type="predicted"/>
<gene>
    <name evidence="2" type="ORF">SAMN04489714_1995</name>
</gene>
<dbReference type="RefSeq" id="WP_092648933.1">
    <property type="nucleotide sequence ID" value="NZ_LT629792.1"/>
</dbReference>
<evidence type="ECO:0008006" key="4">
    <source>
        <dbReference type="Google" id="ProtNLM"/>
    </source>
</evidence>
<dbReference type="EMBL" id="LT629792">
    <property type="protein sequence ID" value="SDU07265.1"/>
    <property type="molecule type" value="Genomic_DNA"/>
</dbReference>
<dbReference type="Gene3D" id="3.40.50.1820">
    <property type="entry name" value="alpha/beta hydrolase"/>
    <property type="match status" value="1"/>
</dbReference>
<organism evidence="2 3">
    <name type="scientific">Schaalia radingae</name>
    <dbReference type="NCBI Taxonomy" id="131110"/>
    <lineage>
        <taxon>Bacteria</taxon>
        <taxon>Bacillati</taxon>
        <taxon>Actinomycetota</taxon>
        <taxon>Actinomycetes</taxon>
        <taxon>Actinomycetales</taxon>
        <taxon>Actinomycetaceae</taxon>
        <taxon>Schaalia</taxon>
    </lineage>
</organism>
<dbReference type="Proteomes" id="UP000198976">
    <property type="component" value="Chromosome I"/>
</dbReference>
<name>A0ABY0VC73_9ACTO</name>
<protein>
    <recommendedName>
        <fullName evidence="4">Alpha/beta hydrolase family protein</fullName>
    </recommendedName>
</protein>
<sequence length="472" mass="52153">MGRSEDRWYPLKRVPQSYPPTYVRMKLVPMIPAIALAAGADLLSDARFVPKDAQKVLRVASERMGSEILERFQRIFFDEPGLDTLLVRAGAAAARRVADAGRLYLKARIATHTDCDGRARAMLPLVPRRGYEALMVIALTVGTATGYFRGGAVHTAVILDSDDGTPTVPPGHPTPQLRRTQPPSSLGDIAADIDDMYYCGSMGQMVKVVRVGESDARRWIVAIPGTMHLDPTSTPNPADTESNIREVLFLPSAVRIGAVKAVHEAMRRSGVDQDDWPAERVLICGHSQGGMVAAALASMDPDEAGMRVSGVMTMGSPCRRIKIRPDVTMVSIAHDQDVIPALDGTPALTPDQRVTIHRNLVRPRQSPLYYAHSSTIYTDTVRLLERRASVVRHGYPSECVDRLQEFLPREGESVHTTFHEVWQDVLETVEEPTWDQYVVLDAPESDLVGSDWQWQPNPLIDFSALRRTHAQA</sequence>
<evidence type="ECO:0000313" key="2">
    <source>
        <dbReference type="EMBL" id="SDU07265.1"/>
    </source>
</evidence>
<dbReference type="SUPFAM" id="SSF53474">
    <property type="entry name" value="alpha/beta-Hydrolases"/>
    <property type="match status" value="1"/>
</dbReference>
<evidence type="ECO:0000256" key="1">
    <source>
        <dbReference type="SAM" id="MobiDB-lite"/>
    </source>
</evidence>
<feature type="region of interest" description="Disordered" evidence="1">
    <location>
        <begin position="162"/>
        <end position="184"/>
    </location>
</feature>
<evidence type="ECO:0000313" key="3">
    <source>
        <dbReference type="Proteomes" id="UP000198976"/>
    </source>
</evidence>
<dbReference type="InterPro" id="IPR029058">
    <property type="entry name" value="AB_hydrolase_fold"/>
</dbReference>